<keyword evidence="2" id="KW-1185">Reference proteome</keyword>
<name>A0A7W7FS89_9PSEU</name>
<dbReference type="AlphaFoldDB" id="A0A7W7FS89"/>
<dbReference type="Proteomes" id="UP000533598">
    <property type="component" value="Unassembled WGS sequence"/>
</dbReference>
<protein>
    <submittedName>
        <fullName evidence="1">Uncharacterized protein</fullName>
    </submittedName>
</protein>
<gene>
    <name evidence="1" type="ORF">HNR67_002025</name>
</gene>
<evidence type="ECO:0000313" key="2">
    <source>
        <dbReference type="Proteomes" id="UP000533598"/>
    </source>
</evidence>
<dbReference type="EMBL" id="JACHMH010000001">
    <property type="protein sequence ID" value="MBB4675907.1"/>
    <property type="molecule type" value="Genomic_DNA"/>
</dbReference>
<proteinExistence type="predicted"/>
<accession>A0A7W7FS89</accession>
<sequence length="326" mass="36449">MKPVFPYQTFIGIVELEVVAVTVDGIELPYSKISKLDQAVALHQIGRDEWEIASLRLRATLPDQEIAAGPWTDLVCLAVLAEKATNARHTARLKRADDGRWQGAIDLVRSRHLNRAELSLTVVGTVSGVAGRAVGTTERDWYVDLNRDVPVRQQEIPIVQTDFREGDPDWLRSFKESLWVVETTGDTPVVYLNTTAVEGLLDVVDGTGGTAAEKVVREMTASQIAQDAWTAMFHTAISDLDTDEDDTPVMPAGWREQVLRMMLPDVLPERQLTDALFNINERRTKGYGWPELQTRIQYAAGKRSQVTKKLTNAMRSLDRAEEGRKP</sequence>
<comment type="caution">
    <text evidence="1">The sequence shown here is derived from an EMBL/GenBank/DDBJ whole genome shotgun (WGS) entry which is preliminary data.</text>
</comment>
<organism evidence="1 2">
    <name type="scientific">Crossiella cryophila</name>
    <dbReference type="NCBI Taxonomy" id="43355"/>
    <lineage>
        <taxon>Bacteria</taxon>
        <taxon>Bacillati</taxon>
        <taxon>Actinomycetota</taxon>
        <taxon>Actinomycetes</taxon>
        <taxon>Pseudonocardiales</taxon>
        <taxon>Pseudonocardiaceae</taxon>
        <taxon>Crossiella</taxon>
    </lineage>
</organism>
<evidence type="ECO:0000313" key="1">
    <source>
        <dbReference type="EMBL" id="MBB4675907.1"/>
    </source>
</evidence>
<dbReference type="RefSeq" id="WP_185001801.1">
    <property type="nucleotide sequence ID" value="NZ_BAAAUI010000022.1"/>
</dbReference>
<reference evidence="1 2" key="1">
    <citation type="submission" date="2020-08" db="EMBL/GenBank/DDBJ databases">
        <title>Sequencing the genomes of 1000 actinobacteria strains.</title>
        <authorList>
            <person name="Klenk H.-P."/>
        </authorList>
    </citation>
    <scope>NUCLEOTIDE SEQUENCE [LARGE SCALE GENOMIC DNA]</scope>
    <source>
        <strain evidence="1 2">DSM 44230</strain>
    </source>
</reference>